<evidence type="ECO:0000259" key="6">
    <source>
        <dbReference type="PROSITE" id="PS51686"/>
    </source>
</evidence>
<evidence type="ECO:0000256" key="2">
    <source>
        <dbReference type="ARBA" id="ARBA00022603"/>
    </source>
</evidence>
<protein>
    <recommendedName>
        <fullName evidence="6">SAM-dependent MTase RsmB/NOP-type domain-containing protein</fullName>
    </recommendedName>
</protein>
<dbReference type="Pfam" id="PF01189">
    <property type="entry name" value="Methyltr_RsmB-F"/>
    <property type="match status" value="1"/>
</dbReference>
<dbReference type="Gene3D" id="3.40.50.150">
    <property type="entry name" value="Vaccinia Virus protein VP39"/>
    <property type="match status" value="1"/>
</dbReference>
<dbReference type="InterPro" id="IPR023267">
    <property type="entry name" value="RCMT"/>
</dbReference>
<dbReference type="PRINTS" id="PR02008">
    <property type="entry name" value="RCMTFAMILY"/>
</dbReference>
<dbReference type="InterPro" id="IPR001678">
    <property type="entry name" value="MeTrfase_RsmB-F_NOP2_dom"/>
</dbReference>
<dbReference type="GO" id="GO:0008173">
    <property type="term" value="F:RNA methyltransferase activity"/>
    <property type="evidence" value="ECO:0007669"/>
    <property type="project" value="InterPro"/>
</dbReference>
<sequence length="437" mass="47767">MGSTKIANTSQRALDGAGKNRWRMVDREVAWEDSAAGSVLLKAVSHWRQDSEAWFQGAYERLPETVRVNPLRIDRGWVESWLSGVSAERIPWFSGPGSAWELPFEKGKAEGEVRVLLKALHETGRLTRQEAASMLPVIALDPKPEEVVLDMCASPGSKTTQICEHLGGGGAVVANEVMSGRVNILVSNIQRHASRTAVVVQHDGRHIPMVPEDGFDRVLVDVPCTGSGTTRKNPDVWAKWLPSSGRSLHGLQSDLLSRAIRVTKRGGRIVYATCSLDPVENEAVVARALEGGEVRIVPGHRLLGGVPSEPGLTEWPPLDDEGGPAEGLDVPESMMPPLDEVIRSKLSHCVRVWNDAIEGGGFFLAVLEKTGDGDQPTIQPTQVLSPDEVKPDPEAFPQPLDEEWERKLETAWGAVPVSMWVRGKSLLWSTNEVLGIW</sequence>
<reference evidence="7" key="1">
    <citation type="submission" date="2018-05" db="EMBL/GenBank/DDBJ databases">
        <authorList>
            <person name="Lanie J.A."/>
            <person name="Ng W.-L."/>
            <person name="Kazmierczak K.M."/>
            <person name="Andrzejewski T.M."/>
            <person name="Davidsen T.M."/>
            <person name="Wayne K.J."/>
            <person name="Tettelin H."/>
            <person name="Glass J.I."/>
            <person name="Rusch D."/>
            <person name="Podicherti R."/>
            <person name="Tsui H.-C.T."/>
            <person name="Winkler M.E."/>
        </authorList>
    </citation>
    <scope>NUCLEOTIDE SEQUENCE</scope>
</reference>
<accession>A0A381UA06</accession>
<evidence type="ECO:0000256" key="4">
    <source>
        <dbReference type="ARBA" id="ARBA00022691"/>
    </source>
</evidence>
<keyword evidence="2" id="KW-0489">Methyltransferase</keyword>
<feature type="domain" description="SAM-dependent MTase RsmB/NOP-type" evidence="6">
    <location>
        <begin position="54"/>
        <end position="370"/>
    </location>
</feature>
<dbReference type="PROSITE" id="PS01153">
    <property type="entry name" value="NOL1_NOP2_SUN"/>
    <property type="match status" value="1"/>
</dbReference>
<dbReference type="PROSITE" id="PS51686">
    <property type="entry name" value="SAM_MT_RSMB_NOP"/>
    <property type="match status" value="1"/>
</dbReference>
<dbReference type="PANTHER" id="PTHR22808:SF1">
    <property type="entry name" value="RNA CYTOSINE-C(5)-METHYLTRANSFERASE NSUN2-RELATED"/>
    <property type="match status" value="1"/>
</dbReference>
<keyword evidence="3" id="KW-0808">Transferase</keyword>
<proteinExistence type="inferred from homology"/>
<dbReference type="InterPro" id="IPR029063">
    <property type="entry name" value="SAM-dependent_MTases_sf"/>
</dbReference>
<keyword evidence="4" id="KW-0949">S-adenosyl-L-methionine</keyword>
<evidence type="ECO:0000313" key="7">
    <source>
        <dbReference type="EMBL" id="SVA24999.1"/>
    </source>
</evidence>
<feature type="non-terminal residue" evidence="7">
    <location>
        <position position="437"/>
    </location>
</feature>
<evidence type="ECO:0000256" key="3">
    <source>
        <dbReference type="ARBA" id="ARBA00022679"/>
    </source>
</evidence>
<gene>
    <name evidence="7" type="ORF">METZ01_LOCUS77853</name>
</gene>
<dbReference type="AlphaFoldDB" id="A0A381UA06"/>
<dbReference type="InterPro" id="IPR049560">
    <property type="entry name" value="MeTrfase_RsmB-F_NOP2_cat"/>
</dbReference>
<dbReference type="GO" id="GO:0001510">
    <property type="term" value="P:RNA methylation"/>
    <property type="evidence" value="ECO:0007669"/>
    <property type="project" value="InterPro"/>
</dbReference>
<dbReference type="PANTHER" id="PTHR22808">
    <property type="entry name" value="NCL1 YEAST -RELATED NOL1/NOP2/FMU SUN DOMAIN-CONTAINING"/>
    <property type="match status" value="1"/>
</dbReference>
<keyword evidence="5" id="KW-0694">RNA-binding</keyword>
<dbReference type="EMBL" id="UINC01006022">
    <property type="protein sequence ID" value="SVA24999.1"/>
    <property type="molecule type" value="Genomic_DNA"/>
</dbReference>
<dbReference type="InterPro" id="IPR018314">
    <property type="entry name" value="RsmB/NOL1/NOP2-like_CS"/>
</dbReference>
<evidence type="ECO:0000256" key="1">
    <source>
        <dbReference type="ARBA" id="ARBA00007494"/>
    </source>
</evidence>
<name>A0A381UA06_9ZZZZ</name>
<comment type="similarity">
    <text evidence="1">Belongs to the class I-like SAM-binding methyltransferase superfamily. RsmB/NOP family.</text>
</comment>
<dbReference type="CDD" id="cd02440">
    <property type="entry name" value="AdoMet_MTases"/>
    <property type="match status" value="1"/>
</dbReference>
<evidence type="ECO:0000256" key="5">
    <source>
        <dbReference type="ARBA" id="ARBA00022884"/>
    </source>
</evidence>
<organism evidence="7">
    <name type="scientific">marine metagenome</name>
    <dbReference type="NCBI Taxonomy" id="408172"/>
    <lineage>
        <taxon>unclassified sequences</taxon>
        <taxon>metagenomes</taxon>
        <taxon>ecological metagenomes</taxon>
    </lineage>
</organism>
<dbReference type="GO" id="GO:0003723">
    <property type="term" value="F:RNA binding"/>
    <property type="evidence" value="ECO:0007669"/>
    <property type="project" value="UniProtKB-KW"/>
</dbReference>
<dbReference type="SUPFAM" id="SSF53335">
    <property type="entry name" value="S-adenosyl-L-methionine-dependent methyltransferases"/>
    <property type="match status" value="1"/>
</dbReference>